<dbReference type="PANTHER" id="PTHR22947:SF5">
    <property type="entry name" value="MAJOR SPERM PROTEIN"/>
    <property type="match status" value="1"/>
</dbReference>
<dbReference type="InterPro" id="IPR051774">
    <property type="entry name" value="Sperm-specific_class_P"/>
</dbReference>
<evidence type="ECO:0000259" key="2">
    <source>
        <dbReference type="PROSITE" id="PS50202"/>
    </source>
</evidence>
<reference evidence="3 4" key="1">
    <citation type="submission" date="2022-05" db="EMBL/GenBank/DDBJ databases">
        <title>Chromosome-level reference genomes for two strains of Caenorhabditis briggsae: an improved platform for comparative genomics.</title>
        <authorList>
            <person name="Stevens L."/>
            <person name="Andersen E.C."/>
        </authorList>
    </citation>
    <scope>NUCLEOTIDE SEQUENCE [LARGE SCALE GENOMIC DNA]</scope>
    <source>
        <strain evidence="3">QX1410_ONT</strain>
        <tissue evidence="3">Whole-organism</tissue>
    </source>
</reference>
<evidence type="ECO:0000256" key="1">
    <source>
        <dbReference type="RuleBase" id="RU003425"/>
    </source>
</evidence>
<dbReference type="PANTHER" id="PTHR22947">
    <property type="entry name" value="MAJOR SPERM PROTEIN"/>
    <property type="match status" value="1"/>
</dbReference>
<protein>
    <recommendedName>
        <fullName evidence="1">Major sperm protein</fullName>
    </recommendedName>
</protein>
<proteinExistence type="predicted"/>
<dbReference type="EMBL" id="CP090896">
    <property type="protein sequence ID" value="ULT81068.1"/>
    <property type="molecule type" value="Genomic_DNA"/>
</dbReference>
<feature type="domain" description="MSP" evidence="2">
    <location>
        <begin position="57"/>
        <end position="186"/>
    </location>
</feature>
<dbReference type="Gene3D" id="2.60.40.10">
    <property type="entry name" value="Immunoglobulins"/>
    <property type="match status" value="1"/>
</dbReference>
<evidence type="ECO:0000313" key="4">
    <source>
        <dbReference type="Proteomes" id="UP000827892"/>
    </source>
</evidence>
<sequence>MNLLCPRKSYEEVRLPESSPEIVHLESHLAWLARIDCKKSSSSLKLADMLYDFDDHNLFITPKIAYFPTAMGGASRHMMVNGSSHRIAVKIKCSDNELFRVSPVYTLLEPGNAQRLQIVRDPGPPKTDKIVVIYKTTCASSARDAFECDLGAERKVIALIAKEDVTMSIAPTTNLKSILRQSVQKS</sequence>
<dbReference type="AlphaFoldDB" id="A0AAE8ZVN2"/>
<dbReference type="InterPro" id="IPR008962">
    <property type="entry name" value="PapD-like_sf"/>
</dbReference>
<comment type="function">
    <text evidence="1">Central component in molecular interactions underlying sperm crawling. Forms an extensive filament system that extends from sperm villipoda, along the leading edge of the pseudopod.</text>
</comment>
<gene>
    <name evidence="3" type="ORF">L3Y34_011142</name>
</gene>
<dbReference type="Proteomes" id="UP000827892">
    <property type="component" value="Chromosome X"/>
</dbReference>
<dbReference type="SUPFAM" id="SSF49354">
    <property type="entry name" value="PapD-like"/>
    <property type="match status" value="1"/>
</dbReference>
<dbReference type="InterPro" id="IPR013783">
    <property type="entry name" value="Ig-like_fold"/>
</dbReference>
<keyword evidence="1" id="KW-0206">Cytoskeleton</keyword>
<keyword evidence="1" id="KW-0963">Cytoplasm</keyword>
<organism evidence="3 4">
    <name type="scientific">Caenorhabditis briggsae</name>
    <dbReference type="NCBI Taxonomy" id="6238"/>
    <lineage>
        <taxon>Eukaryota</taxon>
        <taxon>Metazoa</taxon>
        <taxon>Ecdysozoa</taxon>
        <taxon>Nematoda</taxon>
        <taxon>Chromadorea</taxon>
        <taxon>Rhabditida</taxon>
        <taxon>Rhabditina</taxon>
        <taxon>Rhabditomorpha</taxon>
        <taxon>Rhabditoidea</taxon>
        <taxon>Rhabditidae</taxon>
        <taxon>Peloderinae</taxon>
        <taxon>Caenorhabditis</taxon>
    </lineage>
</organism>
<dbReference type="PROSITE" id="PS50202">
    <property type="entry name" value="MSP"/>
    <property type="match status" value="1"/>
</dbReference>
<dbReference type="Pfam" id="PF00635">
    <property type="entry name" value="Motile_Sperm"/>
    <property type="match status" value="1"/>
</dbReference>
<accession>A0AAE8ZVN2</accession>
<evidence type="ECO:0000313" key="3">
    <source>
        <dbReference type="EMBL" id="ULT81068.1"/>
    </source>
</evidence>
<name>A0AAE8ZVN2_CAEBR</name>
<dbReference type="InterPro" id="IPR000535">
    <property type="entry name" value="MSP_dom"/>
</dbReference>